<evidence type="ECO:0000256" key="6">
    <source>
        <dbReference type="ARBA" id="ARBA00022989"/>
    </source>
</evidence>
<evidence type="ECO:0000256" key="3">
    <source>
        <dbReference type="ARBA" id="ARBA00022448"/>
    </source>
</evidence>
<dbReference type="RefSeq" id="WP_054254789.1">
    <property type="nucleotide sequence ID" value="NZ_CYIG01000002.1"/>
</dbReference>
<dbReference type="NCBIfam" id="TIGR00914">
    <property type="entry name" value="2A0601"/>
    <property type="match status" value="1"/>
</dbReference>
<dbReference type="OrthoDB" id="9798415at2"/>
<dbReference type="Gene3D" id="3.30.70.1440">
    <property type="entry name" value="Multidrug efflux transporter AcrB pore domain"/>
    <property type="match status" value="1"/>
</dbReference>
<dbReference type="Gene3D" id="3.30.2090.10">
    <property type="entry name" value="Multidrug efflux transporter AcrB TolC docking domain, DN and DC subdomains"/>
    <property type="match status" value="2"/>
</dbReference>
<proteinExistence type="inferred from homology"/>
<keyword evidence="3" id="KW-0813">Transport</keyword>
<evidence type="ECO:0000313" key="9">
    <source>
        <dbReference type="EMBL" id="SFU43203.1"/>
    </source>
</evidence>
<feature type="transmembrane region" description="Helical" evidence="8">
    <location>
        <begin position="393"/>
        <end position="411"/>
    </location>
</feature>
<dbReference type="Proteomes" id="UP000183656">
    <property type="component" value="Unassembled WGS sequence"/>
</dbReference>
<evidence type="ECO:0000256" key="5">
    <source>
        <dbReference type="ARBA" id="ARBA00022692"/>
    </source>
</evidence>
<keyword evidence="6 8" id="KW-1133">Transmembrane helix</keyword>
<dbReference type="PANTHER" id="PTHR32063:SF68">
    <property type="entry name" value="PROBALE CATION EFFLUX SYSTEM PROTEIN"/>
    <property type="match status" value="1"/>
</dbReference>
<keyword evidence="10" id="KW-1185">Reference proteome</keyword>
<feature type="transmembrane region" description="Helical" evidence="8">
    <location>
        <begin position="864"/>
        <end position="883"/>
    </location>
</feature>
<keyword evidence="4" id="KW-1003">Cell membrane</keyword>
<accession>A0A1I7G486</accession>
<dbReference type="InterPro" id="IPR004763">
    <property type="entry name" value="CusA-like"/>
</dbReference>
<sequence>MLQRLIAFALAQRLLIAVLSLGLVGAGWLAMRDLPIDAFPDVSTTQVKIILKAPGMTPSEVEARIVAPIEQELLGIPHQSMLRSQSKYAIADITLDFADGTDIYWARQQVSERLAGVMGDLPQGISGGLAPITTPLGEMFMFTVEGDASLAERRKLLDFVIRPRLRGIPGVADVNTLGGLVQTFEVAPDMARLAARRVSLQQLQDALAANNRNDGAGRLSSGEESLLVRSDGSITSLDDLRAVVVRSQDGQATAAPVRVGDVAEVRLGALTRYGSVTQNGQGEAVQGLVLGLRGANARQLVHDVQARLQEIEASLPEGMKIVPFYNRGSLVERAVGTVSKALAEAIALVLVLLLLFLGNLRAALVVALILPLSALATFVLMRQWGLSANLMSLGGLAIAIGMLVDAAVVVVENIEARPVEPGTPRLHALYRATQEVATPVGAGVAIIMIVFLPLLTLQGLEGKLFGPVALTIVFALGASLLLSLTVIPVLASWLLRPHAPGHHASPWLVRKLEAGYAPLLDTALRHPRVVGAGAVLALAGALALFPFIGKSFMPSLDEGDIIMQVEKLPSINLEQSAATDQALQRRILAQVPEVERIVARVGSDELGLDPMGLNETDSFLVLKPRAEWRFKTKEELIDAIRAAAEAVPGVNLSFTQPIEMRTSEMLSGVRGDLAVKVFGPQAQELSRLAEEVVQVLQSLPGSEDVLTTKNDGVQYLRVALDRQALGRLGLSVEQVQNDLRTLVEGQRAGVVMQDARRVPLVVRGSDDLRMSPERFAALRLPVPGGDAVALSQLARLEVADGPVKIEREQSSRMAVVRANVRGRDLVGFVAEAQAAVAQKVKLPPGYSLAWGGQFENQQRAAARLGMVVPVALALIVGLLFATLGSLRQALLVFANIPLALVGGIVALALTGEYLSVPASVGFIALMGIAVLNGLVLVTCFNQLAARGMPMAEVVRQGALRRLRPVLMTASITALGLIPLLLATGPGSEIQRPLAIVVIGGLVSSTFLTLVLLPLLYRRFGLSSPSTRAAGAVSP</sequence>
<keyword evidence="5 8" id="KW-0812">Transmembrane</keyword>
<dbReference type="GO" id="GO:0005886">
    <property type="term" value="C:plasma membrane"/>
    <property type="evidence" value="ECO:0007669"/>
    <property type="project" value="UniProtKB-SubCell"/>
</dbReference>
<organism evidence="9 10">
    <name type="scientific">Paenacidovorax caeni</name>
    <dbReference type="NCBI Taxonomy" id="343013"/>
    <lineage>
        <taxon>Bacteria</taxon>
        <taxon>Pseudomonadati</taxon>
        <taxon>Pseudomonadota</taxon>
        <taxon>Betaproteobacteria</taxon>
        <taxon>Burkholderiales</taxon>
        <taxon>Comamonadaceae</taxon>
        <taxon>Paenacidovorax</taxon>
    </lineage>
</organism>
<feature type="transmembrane region" description="Helical" evidence="8">
    <location>
        <begin position="334"/>
        <end position="356"/>
    </location>
</feature>
<evidence type="ECO:0000256" key="2">
    <source>
        <dbReference type="ARBA" id="ARBA00010942"/>
    </source>
</evidence>
<dbReference type="Gene3D" id="3.30.70.1430">
    <property type="entry name" value="Multidrug efflux transporter AcrB pore domain"/>
    <property type="match status" value="2"/>
</dbReference>
<evidence type="ECO:0000256" key="1">
    <source>
        <dbReference type="ARBA" id="ARBA00004651"/>
    </source>
</evidence>
<evidence type="ECO:0000256" key="8">
    <source>
        <dbReference type="SAM" id="Phobius"/>
    </source>
</evidence>
<name>A0A1I7G486_9BURK</name>
<gene>
    <name evidence="9" type="ORF">SAMN04489707_100425</name>
</gene>
<evidence type="ECO:0000256" key="7">
    <source>
        <dbReference type="ARBA" id="ARBA00023136"/>
    </source>
</evidence>
<dbReference type="EMBL" id="FPBX01000004">
    <property type="protein sequence ID" value="SFU43203.1"/>
    <property type="molecule type" value="Genomic_DNA"/>
</dbReference>
<feature type="transmembrane region" description="Helical" evidence="8">
    <location>
        <begin position="436"/>
        <end position="457"/>
    </location>
</feature>
<dbReference type="Pfam" id="PF00873">
    <property type="entry name" value="ACR_tran"/>
    <property type="match status" value="1"/>
</dbReference>
<dbReference type="SUPFAM" id="SSF82866">
    <property type="entry name" value="Multidrug efflux transporter AcrB transmembrane domain"/>
    <property type="match status" value="2"/>
</dbReference>
<feature type="transmembrane region" description="Helical" evidence="8">
    <location>
        <begin position="964"/>
        <end position="981"/>
    </location>
</feature>
<feature type="transmembrane region" description="Helical" evidence="8">
    <location>
        <begin position="362"/>
        <end position="381"/>
    </location>
</feature>
<dbReference type="GO" id="GO:0008324">
    <property type="term" value="F:monoatomic cation transmembrane transporter activity"/>
    <property type="evidence" value="ECO:0007669"/>
    <property type="project" value="InterPro"/>
</dbReference>
<dbReference type="SUPFAM" id="SSF82693">
    <property type="entry name" value="Multidrug efflux transporter AcrB pore domain, PN1, PN2, PC1 and PC2 subdomains"/>
    <property type="match status" value="2"/>
</dbReference>
<dbReference type="GO" id="GO:0042910">
    <property type="term" value="F:xenobiotic transmembrane transporter activity"/>
    <property type="evidence" value="ECO:0007669"/>
    <property type="project" value="TreeGrafter"/>
</dbReference>
<feature type="transmembrane region" description="Helical" evidence="8">
    <location>
        <begin position="889"/>
        <end position="910"/>
    </location>
</feature>
<dbReference type="PRINTS" id="PR00702">
    <property type="entry name" value="ACRIFLAVINRP"/>
</dbReference>
<feature type="transmembrane region" description="Helical" evidence="8">
    <location>
        <begin position="922"/>
        <end position="944"/>
    </location>
</feature>
<protein>
    <submittedName>
        <fullName evidence="9">Cobalt-zinc-cadmium resistance protein CzcA</fullName>
    </submittedName>
</protein>
<dbReference type="Gene3D" id="1.20.1640.10">
    <property type="entry name" value="Multidrug efflux transporter AcrB transmembrane domain"/>
    <property type="match status" value="2"/>
</dbReference>
<dbReference type="AlphaFoldDB" id="A0A1I7G486"/>
<dbReference type="SUPFAM" id="SSF82714">
    <property type="entry name" value="Multidrug efflux transporter AcrB TolC docking domain, DN and DC subdomains"/>
    <property type="match status" value="2"/>
</dbReference>
<dbReference type="InterPro" id="IPR001036">
    <property type="entry name" value="Acrflvin-R"/>
</dbReference>
<comment type="subcellular location">
    <subcellularLocation>
        <location evidence="1">Cell membrane</location>
        <topology evidence="1">Multi-pass membrane protein</topology>
    </subcellularLocation>
</comment>
<feature type="transmembrane region" description="Helical" evidence="8">
    <location>
        <begin position="6"/>
        <end position="30"/>
    </location>
</feature>
<dbReference type="STRING" id="343013.SAMN04489707_100425"/>
<dbReference type="Gene3D" id="3.30.70.1320">
    <property type="entry name" value="Multidrug efflux transporter AcrB pore domain like"/>
    <property type="match status" value="1"/>
</dbReference>
<keyword evidence="7 8" id="KW-0472">Membrane</keyword>
<evidence type="ECO:0000313" key="10">
    <source>
        <dbReference type="Proteomes" id="UP000183656"/>
    </source>
</evidence>
<feature type="transmembrane region" description="Helical" evidence="8">
    <location>
        <begin position="529"/>
        <end position="548"/>
    </location>
</feature>
<dbReference type="PANTHER" id="PTHR32063">
    <property type="match status" value="1"/>
</dbReference>
<evidence type="ECO:0000256" key="4">
    <source>
        <dbReference type="ARBA" id="ARBA00022475"/>
    </source>
</evidence>
<comment type="similarity">
    <text evidence="2">Belongs to the resistance-nodulation-cell division (RND) (TC 2.A.6) family.</text>
</comment>
<feature type="transmembrane region" description="Helical" evidence="8">
    <location>
        <begin position="469"/>
        <end position="495"/>
    </location>
</feature>
<dbReference type="InterPro" id="IPR027463">
    <property type="entry name" value="AcrB_DN_DC_subdom"/>
</dbReference>
<feature type="transmembrane region" description="Helical" evidence="8">
    <location>
        <begin position="993"/>
        <end position="1016"/>
    </location>
</feature>
<reference evidence="9 10" key="1">
    <citation type="submission" date="2016-10" db="EMBL/GenBank/DDBJ databases">
        <authorList>
            <person name="de Groot N.N."/>
        </authorList>
    </citation>
    <scope>NUCLEOTIDE SEQUENCE [LARGE SCALE GENOMIC DNA]</scope>
    <source>
        <strain evidence="9 10">R-24608</strain>
    </source>
</reference>